<evidence type="ECO:0000313" key="5">
    <source>
        <dbReference type="Proteomes" id="UP001620626"/>
    </source>
</evidence>
<name>A0ABD2LK32_9BILA</name>
<keyword evidence="5" id="KW-1185">Reference proteome</keyword>
<proteinExistence type="predicted"/>
<dbReference type="PROSITE" id="PS51034">
    <property type="entry name" value="ZP_2"/>
    <property type="match status" value="1"/>
</dbReference>
<dbReference type="EMBL" id="JBICBT010000375">
    <property type="protein sequence ID" value="KAL3115598.1"/>
    <property type="molecule type" value="Genomic_DNA"/>
</dbReference>
<evidence type="ECO:0000259" key="3">
    <source>
        <dbReference type="PROSITE" id="PS51034"/>
    </source>
</evidence>
<reference evidence="4 5" key="1">
    <citation type="submission" date="2024-10" db="EMBL/GenBank/DDBJ databases">
        <authorList>
            <person name="Kim D."/>
        </authorList>
    </citation>
    <scope>NUCLEOTIDE SEQUENCE [LARGE SCALE GENOMIC DNA]</scope>
    <source>
        <strain evidence="4">BH-2024</strain>
    </source>
</reference>
<sequence>MQSILLIVSINLTSSLIGTNGMQVSEVIGRAREVSARCAFTVHQRGPEGPEVRDVTLEQQLFYRVRCEPQKGHCLRVCNCTVSETQRGNGTKDGERWGGGRTHLVIDERGCATEASLFQHVTYEDDFTAGIFNPYPIRFRSSRSTGVQLQCATSLILLEKDGQCPRKSCDTKGNSAAEERKNG</sequence>
<comment type="caution">
    <text evidence="4">The sequence shown here is derived from an EMBL/GenBank/DDBJ whole genome shotgun (WGS) entry which is preliminary data.</text>
</comment>
<dbReference type="InterPro" id="IPR051962">
    <property type="entry name" value="Cuticlin"/>
</dbReference>
<keyword evidence="1 2" id="KW-0732">Signal</keyword>
<evidence type="ECO:0000256" key="1">
    <source>
        <dbReference type="ARBA" id="ARBA00022729"/>
    </source>
</evidence>
<dbReference type="AlphaFoldDB" id="A0ABD2LK32"/>
<dbReference type="PANTHER" id="PTHR22907:SF60">
    <property type="entry name" value="CUTICLIN-3"/>
    <property type="match status" value="1"/>
</dbReference>
<evidence type="ECO:0000313" key="4">
    <source>
        <dbReference type="EMBL" id="KAL3115598.1"/>
    </source>
</evidence>
<protein>
    <recommendedName>
        <fullName evidence="3">ZP domain-containing protein</fullName>
    </recommendedName>
</protein>
<organism evidence="4 5">
    <name type="scientific">Heterodera trifolii</name>
    <dbReference type="NCBI Taxonomy" id="157864"/>
    <lineage>
        <taxon>Eukaryota</taxon>
        <taxon>Metazoa</taxon>
        <taxon>Ecdysozoa</taxon>
        <taxon>Nematoda</taxon>
        <taxon>Chromadorea</taxon>
        <taxon>Rhabditida</taxon>
        <taxon>Tylenchina</taxon>
        <taxon>Tylenchomorpha</taxon>
        <taxon>Tylenchoidea</taxon>
        <taxon>Heteroderidae</taxon>
        <taxon>Heteroderinae</taxon>
        <taxon>Heterodera</taxon>
    </lineage>
</organism>
<feature type="domain" description="ZP" evidence="3">
    <location>
        <begin position="1"/>
        <end position="176"/>
    </location>
</feature>
<dbReference type="InterPro" id="IPR057475">
    <property type="entry name" value="CUT_C"/>
</dbReference>
<accession>A0ABD2LK32</accession>
<feature type="signal peptide" evidence="2">
    <location>
        <begin position="1"/>
        <end position="21"/>
    </location>
</feature>
<gene>
    <name evidence="4" type="ORF">niasHT_014275</name>
</gene>
<dbReference type="PANTHER" id="PTHR22907">
    <property type="entry name" value="GH04558P"/>
    <property type="match status" value="1"/>
</dbReference>
<dbReference type="InterPro" id="IPR001507">
    <property type="entry name" value="ZP_dom"/>
</dbReference>
<evidence type="ECO:0000256" key="2">
    <source>
        <dbReference type="SAM" id="SignalP"/>
    </source>
</evidence>
<dbReference type="Proteomes" id="UP001620626">
    <property type="component" value="Unassembled WGS sequence"/>
</dbReference>
<feature type="chain" id="PRO_5044894707" description="ZP domain-containing protein" evidence="2">
    <location>
        <begin position="22"/>
        <end position="183"/>
    </location>
</feature>
<dbReference type="Pfam" id="PF25301">
    <property type="entry name" value="CUT_C"/>
    <property type="match status" value="1"/>
</dbReference>